<dbReference type="EMBL" id="MU825396">
    <property type="protein sequence ID" value="KAJ7394926.1"/>
    <property type="molecule type" value="Genomic_DNA"/>
</dbReference>
<name>A0A9X0A7N0_9CNID</name>
<sequence>MTFCFRDDLHFICDADGCCEADDGCYDADDGSCEADDGCCEADDGSCADDDGCCEPDDVVTLMTASHYLGPKKQSHLRHYEFPMNVSLSGMCLTWSHILVGMQQWRKRQLHVAHKQL</sequence>
<protein>
    <submittedName>
        <fullName evidence="1">Uncharacterized protein</fullName>
    </submittedName>
</protein>
<comment type="caution">
    <text evidence="1">The sequence shown here is derived from an EMBL/GenBank/DDBJ whole genome shotgun (WGS) entry which is preliminary data.</text>
</comment>
<organism evidence="1 2">
    <name type="scientific">Desmophyllum pertusum</name>
    <dbReference type="NCBI Taxonomy" id="174260"/>
    <lineage>
        <taxon>Eukaryota</taxon>
        <taxon>Metazoa</taxon>
        <taxon>Cnidaria</taxon>
        <taxon>Anthozoa</taxon>
        <taxon>Hexacorallia</taxon>
        <taxon>Scleractinia</taxon>
        <taxon>Caryophylliina</taxon>
        <taxon>Caryophylliidae</taxon>
        <taxon>Desmophyllum</taxon>
    </lineage>
</organism>
<reference evidence="1" key="1">
    <citation type="submission" date="2023-01" db="EMBL/GenBank/DDBJ databases">
        <title>Genome assembly of the deep-sea coral Lophelia pertusa.</title>
        <authorList>
            <person name="Herrera S."/>
            <person name="Cordes E."/>
        </authorList>
    </citation>
    <scope>NUCLEOTIDE SEQUENCE</scope>
    <source>
        <strain evidence="1">USNM1676648</strain>
        <tissue evidence="1">Polyp</tissue>
    </source>
</reference>
<proteinExistence type="predicted"/>
<evidence type="ECO:0000313" key="1">
    <source>
        <dbReference type="EMBL" id="KAJ7394926.1"/>
    </source>
</evidence>
<dbReference type="AlphaFoldDB" id="A0A9X0A7N0"/>
<dbReference type="Proteomes" id="UP001163046">
    <property type="component" value="Unassembled WGS sequence"/>
</dbReference>
<accession>A0A9X0A7N0</accession>
<gene>
    <name evidence="1" type="ORF">OS493_000763</name>
</gene>
<keyword evidence="2" id="KW-1185">Reference proteome</keyword>
<evidence type="ECO:0000313" key="2">
    <source>
        <dbReference type="Proteomes" id="UP001163046"/>
    </source>
</evidence>